<evidence type="ECO:0000313" key="1">
    <source>
        <dbReference type="EMBL" id="KOS46058.1"/>
    </source>
</evidence>
<reference evidence="1 2" key="1">
    <citation type="submission" date="2015-08" db="EMBL/GenBank/DDBJ databases">
        <title>Genome sequencing of Penicillium nordicum.</title>
        <authorList>
            <person name="Nguyen H.D."/>
            <person name="Seifert K.A."/>
        </authorList>
    </citation>
    <scope>NUCLEOTIDE SEQUENCE [LARGE SCALE GENOMIC DNA]</scope>
    <source>
        <strain evidence="1 2">DAOMC 185683</strain>
    </source>
</reference>
<dbReference type="Proteomes" id="UP000037696">
    <property type="component" value="Unassembled WGS sequence"/>
</dbReference>
<gene>
    <name evidence="1" type="ORF">ACN38_g3025</name>
</gene>
<protein>
    <submittedName>
        <fullName evidence="1">Uncharacterized protein</fullName>
    </submittedName>
</protein>
<dbReference type="AlphaFoldDB" id="A0A0M8P6B9"/>
<comment type="caution">
    <text evidence="1">The sequence shown here is derived from an EMBL/GenBank/DDBJ whole genome shotgun (WGS) entry which is preliminary data.</text>
</comment>
<name>A0A0M8P6B9_9EURO</name>
<sequence>MCGPEKSLGPKYIYRCSDNRTFRLSYDLLAKCQGAQVVKYSYVISHAPAWADLSGRSGACSDLLSEKKSGKACTLIRKENANL</sequence>
<dbReference type="EMBL" id="LHQQ01000034">
    <property type="protein sequence ID" value="KOS46058.1"/>
    <property type="molecule type" value="Genomic_DNA"/>
</dbReference>
<organism evidence="1 2">
    <name type="scientific">Penicillium nordicum</name>
    <dbReference type="NCBI Taxonomy" id="229535"/>
    <lineage>
        <taxon>Eukaryota</taxon>
        <taxon>Fungi</taxon>
        <taxon>Dikarya</taxon>
        <taxon>Ascomycota</taxon>
        <taxon>Pezizomycotina</taxon>
        <taxon>Eurotiomycetes</taxon>
        <taxon>Eurotiomycetidae</taxon>
        <taxon>Eurotiales</taxon>
        <taxon>Aspergillaceae</taxon>
        <taxon>Penicillium</taxon>
    </lineage>
</organism>
<keyword evidence="2" id="KW-1185">Reference proteome</keyword>
<evidence type="ECO:0000313" key="2">
    <source>
        <dbReference type="Proteomes" id="UP000037696"/>
    </source>
</evidence>
<accession>A0A0M8P6B9</accession>
<proteinExistence type="predicted"/>